<feature type="region of interest" description="Disordered" evidence="1">
    <location>
        <begin position="48"/>
        <end position="462"/>
    </location>
</feature>
<evidence type="ECO:0000313" key="2">
    <source>
        <dbReference type="EMBL" id="CAE7184681.1"/>
    </source>
</evidence>
<dbReference type="EMBL" id="CAJNJA010005173">
    <property type="protein sequence ID" value="CAE7184681.1"/>
    <property type="molecule type" value="Genomic_DNA"/>
</dbReference>
<organism evidence="2 3">
    <name type="scientific">Symbiodinium necroappetens</name>
    <dbReference type="NCBI Taxonomy" id="1628268"/>
    <lineage>
        <taxon>Eukaryota</taxon>
        <taxon>Sar</taxon>
        <taxon>Alveolata</taxon>
        <taxon>Dinophyceae</taxon>
        <taxon>Suessiales</taxon>
        <taxon>Symbiodiniaceae</taxon>
        <taxon>Symbiodinium</taxon>
    </lineage>
</organism>
<feature type="compositionally biased region" description="Basic and acidic residues" evidence="1">
    <location>
        <begin position="153"/>
        <end position="167"/>
    </location>
</feature>
<comment type="caution">
    <text evidence="2">The sequence shown here is derived from an EMBL/GenBank/DDBJ whole genome shotgun (WGS) entry which is preliminary data.</text>
</comment>
<feature type="region of interest" description="Disordered" evidence="1">
    <location>
        <begin position="1"/>
        <end position="25"/>
    </location>
</feature>
<feature type="compositionally biased region" description="Acidic residues" evidence="1">
    <location>
        <begin position="55"/>
        <end position="65"/>
    </location>
</feature>
<feature type="compositionally biased region" description="Basic and acidic residues" evidence="1">
    <location>
        <begin position="115"/>
        <end position="131"/>
    </location>
</feature>
<gene>
    <name evidence="2" type="primary">Rrbp1</name>
    <name evidence="2" type="ORF">SNEC2469_LOCUS845</name>
</gene>
<dbReference type="OrthoDB" id="434572at2759"/>
<sequence length="722" mass="75058">MDISRGYTDSLGRKRRVGGTDLTATGVYPGTMAMKVAGLLQKHLANAPSTHAQDEQDMELFDTEGDDKSDSGLEDVVGCNHISPPPAEYDRLLEKKTGWSKGKVGKGAATSGPDGGKEAPDLHLSIEKAPRTYEYVGRVPSPSPGKNGGKGPKGKDGAATKGKEKGKGKPSSNGLGGSAPECRTPTPKKHDPGAQSTGSPPSRPTKGAKGASQSDDHSSKSVVGQPGKGKASKGAAGALDPAGKPGTNGGLEPSSKGTAQSGNGSKGAKGIKGADQSAKGPKGEASKGSSNGADHNGKAVKGAVDASKVADQSGKIAKGAVKGSKGADQIGKGPKGEASKGSKGADQSGKGVPSKGSKDADQSGKGVASKGSKDADQSGKGPQGASKGSKDTDQSGKGPQGASKGSKGTDQSGKGPQGASKGSKGTDQSSKGTKGAKGAQVGNRDMIVDHNGKRKGERTDQLDRNVCRRVSFGSGLRKGLVAQWAATPPGSMARFEFLKAFLLDKDNLATIAVEPYYEELSESKEKEQFTELPLCLIRQKYDGVAGGKAFVDNLIASQTGKKHPQSDDKEMRLYKIFDSITVRDLSDKAVVVASGLGSCGLANQEGLIAQLGTIATECTKIQQLVFDAKPFDECLGCLNYYKNEILHDYQRQVTDAEGVWQGQERKAAQKRKLEKAEEKKKKKAKEEGEDEDAEVHEDGWEEQPDHDEDGEEDEWEEECAAK</sequence>
<name>A0A812IUJ2_9DINO</name>
<dbReference type="AlphaFoldDB" id="A0A812IUJ2"/>
<protein>
    <submittedName>
        <fullName evidence="2">Rrbp1 protein</fullName>
    </submittedName>
</protein>
<keyword evidence="3" id="KW-1185">Reference proteome</keyword>
<proteinExistence type="predicted"/>
<feature type="compositionally biased region" description="Polar residues" evidence="1">
    <location>
        <begin position="423"/>
        <end position="432"/>
    </location>
</feature>
<evidence type="ECO:0000256" key="1">
    <source>
        <dbReference type="SAM" id="MobiDB-lite"/>
    </source>
</evidence>
<accession>A0A812IUJ2</accession>
<dbReference type="Proteomes" id="UP000601435">
    <property type="component" value="Unassembled WGS sequence"/>
</dbReference>
<feature type="compositionally biased region" description="Low complexity" evidence="1">
    <location>
        <begin position="228"/>
        <end position="238"/>
    </location>
</feature>
<feature type="region of interest" description="Disordered" evidence="1">
    <location>
        <begin position="660"/>
        <end position="722"/>
    </location>
</feature>
<evidence type="ECO:0000313" key="3">
    <source>
        <dbReference type="Proteomes" id="UP000601435"/>
    </source>
</evidence>
<reference evidence="2" key="1">
    <citation type="submission" date="2021-02" db="EMBL/GenBank/DDBJ databases">
        <authorList>
            <person name="Dougan E. K."/>
            <person name="Rhodes N."/>
            <person name="Thang M."/>
            <person name="Chan C."/>
        </authorList>
    </citation>
    <scope>NUCLEOTIDE SEQUENCE</scope>
</reference>
<feature type="compositionally biased region" description="Basic and acidic residues" evidence="1">
    <location>
        <begin position="88"/>
        <end position="97"/>
    </location>
</feature>
<feature type="compositionally biased region" description="Acidic residues" evidence="1">
    <location>
        <begin position="687"/>
        <end position="722"/>
    </location>
</feature>